<dbReference type="PANTHER" id="PTHR43685:SF5">
    <property type="entry name" value="GLYCOSYLTRANSFERASE EPSE-RELATED"/>
    <property type="match status" value="1"/>
</dbReference>
<dbReference type="InterPro" id="IPR001173">
    <property type="entry name" value="Glyco_trans_2-like"/>
</dbReference>
<dbReference type="OrthoDB" id="9786172at2"/>
<name>A0A1I5L9J1_9BACT</name>
<dbReference type="PANTHER" id="PTHR43685">
    <property type="entry name" value="GLYCOSYLTRANSFERASE"/>
    <property type="match status" value="1"/>
</dbReference>
<dbReference type="AlphaFoldDB" id="A0A1I5L9J1"/>
<protein>
    <submittedName>
        <fullName evidence="5">Glycosyl transferase family 2</fullName>
    </submittedName>
</protein>
<dbReference type="EMBL" id="FOXB01000002">
    <property type="protein sequence ID" value="SFO93832.1"/>
    <property type="molecule type" value="Genomic_DNA"/>
</dbReference>
<organism evidence="5 6">
    <name type="scientific">Hydrogenimonas thermophila</name>
    <dbReference type="NCBI Taxonomy" id="223786"/>
    <lineage>
        <taxon>Bacteria</taxon>
        <taxon>Pseudomonadati</taxon>
        <taxon>Campylobacterota</taxon>
        <taxon>Epsilonproteobacteria</taxon>
        <taxon>Campylobacterales</taxon>
        <taxon>Hydrogenimonadaceae</taxon>
        <taxon>Hydrogenimonas</taxon>
    </lineage>
</organism>
<dbReference type="InterPro" id="IPR050834">
    <property type="entry name" value="Glycosyltransf_2"/>
</dbReference>
<gene>
    <name evidence="5" type="ORF">SAMN05216234_102104</name>
</gene>
<dbReference type="GO" id="GO:0016757">
    <property type="term" value="F:glycosyltransferase activity"/>
    <property type="evidence" value="ECO:0007669"/>
    <property type="project" value="UniProtKB-KW"/>
</dbReference>
<proteinExistence type="inferred from homology"/>
<accession>A0A1I5L9J1</accession>
<keyword evidence="2" id="KW-0328">Glycosyltransferase</keyword>
<evidence type="ECO:0000256" key="1">
    <source>
        <dbReference type="ARBA" id="ARBA00006739"/>
    </source>
</evidence>
<dbReference type="STRING" id="223786.SAMN05216234_102104"/>
<keyword evidence="3 5" id="KW-0808">Transferase</keyword>
<dbReference type="Pfam" id="PF00535">
    <property type="entry name" value="Glycos_transf_2"/>
    <property type="match status" value="1"/>
</dbReference>
<dbReference type="Gene3D" id="3.90.550.10">
    <property type="entry name" value="Spore Coat Polysaccharide Biosynthesis Protein SpsA, Chain A"/>
    <property type="match status" value="1"/>
</dbReference>
<evidence type="ECO:0000256" key="2">
    <source>
        <dbReference type="ARBA" id="ARBA00022676"/>
    </source>
</evidence>
<dbReference type="RefSeq" id="WP_092910226.1">
    <property type="nucleotide sequence ID" value="NZ_FOXB01000002.1"/>
</dbReference>
<evidence type="ECO:0000313" key="5">
    <source>
        <dbReference type="EMBL" id="SFO93832.1"/>
    </source>
</evidence>
<evidence type="ECO:0000256" key="3">
    <source>
        <dbReference type="ARBA" id="ARBA00022679"/>
    </source>
</evidence>
<keyword evidence="6" id="KW-1185">Reference proteome</keyword>
<evidence type="ECO:0000259" key="4">
    <source>
        <dbReference type="Pfam" id="PF00535"/>
    </source>
</evidence>
<evidence type="ECO:0000313" key="6">
    <source>
        <dbReference type="Proteomes" id="UP000199227"/>
    </source>
</evidence>
<reference evidence="5 6" key="1">
    <citation type="submission" date="2016-10" db="EMBL/GenBank/DDBJ databases">
        <authorList>
            <person name="de Groot N.N."/>
        </authorList>
    </citation>
    <scope>NUCLEOTIDE SEQUENCE [LARGE SCALE GENOMIC DNA]</scope>
    <source>
        <strain evidence="5 6">EP1-55-1</strain>
    </source>
</reference>
<comment type="similarity">
    <text evidence="1">Belongs to the glycosyltransferase 2 family.</text>
</comment>
<sequence length="272" mass="31916">MNEIAVIICVYKNDTFEQFKQMFESLEKQTLKNFDIFVQLDGKIKSDLYSYLDNLKNSSKIVYLGKREENKGFAYSLNELVNIVLETGQYKYIVRMDSDDICMIDRIEKQYKFMEENPQIDVCGGWIEEFNIDDGSSQIIKYPEKNSEIIAHLAKRNPIAHVTTFLRADFFHKVGLYDTSKLNEDLDLWIRALAQGVLFYNIQEVLVKVRTSDDFFSRRKNFKRAVEVMQLKIIATKVFSFGIKGYIYAVLHFILFMSPSWLKSTIYKNLRG</sequence>
<dbReference type="InterPro" id="IPR029044">
    <property type="entry name" value="Nucleotide-diphossugar_trans"/>
</dbReference>
<dbReference type="Proteomes" id="UP000199227">
    <property type="component" value="Unassembled WGS sequence"/>
</dbReference>
<feature type="domain" description="Glycosyltransferase 2-like" evidence="4">
    <location>
        <begin position="6"/>
        <end position="144"/>
    </location>
</feature>
<dbReference type="SUPFAM" id="SSF53448">
    <property type="entry name" value="Nucleotide-diphospho-sugar transferases"/>
    <property type="match status" value="1"/>
</dbReference>